<feature type="transmembrane region" description="Helical" evidence="6">
    <location>
        <begin position="137"/>
        <end position="158"/>
    </location>
</feature>
<feature type="transmembrane region" description="Helical" evidence="6">
    <location>
        <begin position="108"/>
        <end position="125"/>
    </location>
</feature>
<evidence type="ECO:0000256" key="3">
    <source>
        <dbReference type="ARBA" id="ARBA00022692"/>
    </source>
</evidence>
<sequence>MTGFLNRHAVILIFPVLDILLNIVNYAYHLLLARQLSSVDYGFLNGYLALLGLLLIIGSALQWTVTRDLSQHLTNHYRVLRNRLLAVVGVILLILLYVLPNLLPFTRINLLLVVLTVFFHILLSFRRGVIQAQERFYALNLSYYVESLTKVMATWFLLQYTNVTLALTFILIGMLMAYLVSLLQTPFPESTGPTRWHGLTHMIHTQVVMTLFFTLDSLLVTRFFPTFAGDYSVALRFGQLLLFVALSLSQLLLPRLSSLNHQQSFHIWERKLYLFLLSGLACAVLFYVTVVPYLIPWLFGSGYDLAGQYVKYMVLVYAGITLIQYEALVQFSLHRTSYLKWFWGILVLLVLSLMFVRQTVEIWLTGQAVVLLGSAFVLRFILPKQRLIAKKEEHL</sequence>
<accession>A0ABX2V5P0</accession>
<feature type="transmembrane region" description="Helical" evidence="6">
    <location>
        <begin position="312"/>
        <end position="331"/>
    </location>
</feature>
<feature type="transmembrane region" description="Helical" evidence="6">
    <location>
        <begin position="338"/>
        <end position="356"/>
    </location>
</feature>
<dbReference type="InterPro" id="IPR050833">
    <property type="entry name" value="Poly_Biosynth_Transport"/>
</dbReference>
<feature type="transmembrane region" description="Helical" evidence="6">
    <location>
        <begin position="203"/>
        <end position="221"/>
    </location>
</feature>
<dbReference type="PANTHER" id="PTHR30250:SF11">
    <property type="entry name" value="O-ANTIGEN TRANSPORTER-RELATED"/>
    <property type="match status" value="1"/>
</dbReference>
<organism evidence="7 8">
    <name type="scientific">Exiguobacterium undae</name>
    <dbReference type="NCBI Taxonomy" id="169177"/>
    <lineage>
        <taxon>Bacteria</taxon>
        <taxon>Bacillati</taxon>
        <taxon>Bacillota</taxon>
        <taxon>Bacilli</taxon>
        <taxon>Bacillales</taxon>
        <taxon>Bacillales Family XII. Incertae Sedis</taxon>
        <taxon>Exiguobacterium</taxon>
    </lineage>
</organism>
<feature type="transmembrane region" description="Helical" evidence="6">
    <location>
        <begin position="362"/>
        <end position="382"/>
    </location>
</feature>
<evidence type="ECO:0000313" key="8">
    <source>
        <dbReference type="Proteomes" id="UP000078447"/>
    </source>
</evidence>
<dbReference type="PANTHER" id="PTHR30250">
    <property type="entry name" value="PST FAMILY PREDICTED COLANIC ACID TRANSPORTER"/>
    <property type="match status" value="1"/>
</dbReference>
<dbReference type="Proteomes" id="UP000078447">
    <property type="component" value="Unassembled WGS sequence"/>
</dbReference>
<evidence type="ECO:0008006" key="9">
    <source>
        <dbReference type="Google" id="ProtNLM"/>
    </source>
</evidence>
<comment type="caution">
    <text evidence="7">The sequence shown here is derived from an EMBL/GenBank/DDBJ whole genome shotgun (WGS) entry which is preliminary data.</text>
</comment>
<feature type="transmembrane region" description="Helical" evidence="6">
    <location>
        <begin position="274"/>
        <end position="300"/>
    </location>
</feature>
<reference evidence="7 8" key="1">
    <citation type="submission" date="2016-03" db="EMBL/GenBank/DDBJ databases">
        <authorList>
            <person name="Cho S.-Y."/>
            <person name="Lim S."/>
            <person name="Kim H."/>
            <person name="Soh E.H."/>
            <person name="Moon J.S."/>
        </authorList>
    </citation>
    <scope>NUCLEOTIDE SEQUENCE [LARGE SCALE GENOMIC DNA]</scope>
    <source>
        <strain evidence="7 8">KCTC 3810</strain>
    </source>
</reference>
<dbReference type="EMBL" id="LVVL01000017">
    <property type="protein sequence ID" value="OAN10399.1"/>
    <property type="molecule type" value="Genomic_DNA"/>
</dbReference>
<evidence type="ECO:0000256" key="5">
    <source>
        <dbReference type="ARBA" id="ARBA00023136"/>
    </source>
</evidence>
<keyword evidence="8" id="KW-1185">Reference proteome</keyword>
<evidence type="ECO:0000256" key="4">
    <source>
        <dbReference type="ARBA" id="ARBA00022989"/>
    </source>
</evidence>
<feature type="transmembrane region" description="Helical" evidence="6">
    <location>
        <begin position="233"/>
        <end position="253"/>
    </location>
</feature>
<proteinExistence type="predicted"/>
<comment type="subcellular location">
    <subcellularLocation>
        <location evidence="1">Cell membrane</location>
        <topology evidence="1">Multi-pass membrane protein</topology>
    </subcellularLocation>
</comment>
<feature type="transmembrane region" description="Helical" evidence="6">
    <location>
        <begin position="164"/>
        <end position="183"/>
    </location>
</feature>
<gene>
    <name evidence="7" type="ORF">A3783_13700</name>
</gene>
<protein>
    <recommendedName>
        <fullName evidence="9">Polysaccharide biosynthesis protein</fullName>
    </recommendedName>
</protein>
<evidence type="ECO:0000256" key="2">
    <source>
        <dbReference type="ARBA" id="ARBA00022475"/>
    </source>
</evidence>
<evidence type="ECO:0000256" key="1">
    <source>
        <dbReference type="ARBA" id="ARBA00004651"/>
    </source>
</evidence>
<evidence type="ECO:0000256" key="6">
    <source>
        <dbReference type="SAM" id="Phobius"/>
    </source>
</evidence>
<feature type="transmembrane region" description="Helical" evidence="6">
    <location>
        <begin position="9"/>
        <end position="31"/>
    </location>
</feature>
<keyword evidence="4 6" id="KW-1133">Transmembrane helix</keyword>
<dbReference type="RefSeq" id="WP_028107207.1">
    <property type="nucleotide sequence ID" value="NZ_CP085018.1"/>
</dbReference>
<keyword evidence="2" id="KW-1003">Cell membrane</keyword>
<name>A0ABX2V5P0_9BACL</name>
<keyword evidence="3 6" id="KW-0812">Transmembrane</keyword>
<feature type="transmembrane region" description="Helical" evidence="6">
    <location>
        <begin position="84"/>
        <end position="102"/>
    </location>
</feature>
<keyword evidence="5 6" id="KW-0472">Membrane</keyword>
<evidence type="ECO:0000313" key="7">
    <source>
        <dbReference type="EMBL" id="OAN10399.1"/>
    </source>
</evidence>
<feature type="transmembrane region" description="Helical" evidence="6">
    <location>
        <begin position="43"/>
        <end position="63"/>
    </location>
</feature>